<dbReference type="EMBL" id="JAUEPT010000001">
    <property type="protein sequence ID" value="KAK0456868.1"/>
    <property type="molecule type" value="Genomic_DNA"/>
</dbReference>
<keyword evidence="1" id="KW-0472">Membrane</keyword>
<keyword evidence="1" id="KW-1133">Transmembrane helix</keyword>
<evidence type="ECO:0000313" key="3">
    <source>
        <dbReference type="Proteomes" id="UP001175226"/>
    </source>
</evidence>
<protein>
    <submittedName>
        <fullName evidence="2">Uncharacterized protein</fullName>
    </submittedName>
</protein>
<gene>
    <name evidence="2" type="ORF">EV421DRAFT_1896066</name>
</gene>
<name>A0AA39KDN5_9AGAR</name>
<organism evidence="2 3">
    <name type="scientific">Armillaria borealis</name>
    <dbReference type="NCBI Taxonomy" id="47425"/>
    <lineage>
        <taxon>Eukaryota</taxon>
        <taxon>Fungi</taxon>
        <taxon>Dikarya</taxon>
        <taxon>Basidiomycota</taxon>
        <taxon>Agaricomycotina</taxon>
        <taxon>Agaricomycetes</taxon>
        <taxon>Agaricomycetidae</taxon>
        <taxon>Agaricales</taxon>
        <taxon>Marasmiineae</taxon>
        <taxon>Physalacriaceae</taxon>
        <taxon>Armillaria</taxon>
    </lineage>
</organism>
<dbReference type="Proteomes" id="UP001175226">
    <property type="component" value="Unassembled WGS sequence"/>
</dbReference>
<sequence>MSSTPTSYPPPPAGLNYLAVIRPSLKLLLLCSAWSSVLIPLLFTLFLFSSKSLRRTPILMLNVASIIMGPASGVLAYYHGVTTMLSPEMTITGTTVIAQTTFINALPLFTESILVLRVLTVYPLRRTSRMTLMIVYILLCCMKVARLVNILVFWIMWFFTILAGGNPIAVVQQSWNLPFEKAEWSLQMLRQYLCISERAVILLFKTYQYFILDRCLFPVMLSVVQLVFAYKARLFLDATYIIITSIYFEIIAVLFATVWSAGSKWSEKQQATAKTSTLTLPRFTAGLISTSTPASSQGDSTAAVYSRSSIFMESTNLGNGIESDGYREVEVKHDRERQV</sequence>
<proteinExistence type="predicted"/>
<feature type="transmembrane region" description="Helical" evidence="1">
    <location>
        <begin position="27"/>
        <end position="48"/>
    </location>
</feature>
<feature type="transmembrane region" description="Helical" evidence="1">
    <location>
        <begin position="60"/>
        <end position="81"/>
    </location>
</feature>
<keyword evidence="3" id="KW-1185">Reference proteome</keyword>
<keyword evidence="1" id="KW-0812">Transmembrane</keyword>
<reference evidence="2" key="1">
    <citation type="submission" date="2023-06" db="EMBL/GenBank/DDBJ databases">
        <authorList>
            <consortium name="Lawrence Berkeley National Laboratory"/>
            <person name="Ahrendt S."/>
            <person name="Sahu N."/>
            <person name="Indic B."/>
            <person name="Wong-Bajracharya J."/>
            <person name="Merenyi Z."/>
            <person name="Ke H.-M."/>
            <person name="Monk M."/>
            <person name="Kocsube S."/>
            <person name="Drula E."/>
            <person name="Lipzen A."/>
            <person name="Balint B."/>
            <person name="Henrissat B."/>
            <person name="Andreopoulos B."/>
            <person name="Martin F.M."/>
            <person name="Harder C.B."/>
            <person name="Rigling D."/>
            <person name="Ford K.L."/>
            <person name="Foster G.D."/>
            <person name="Pangilinan J."/>
            <person name="Papanicolaou A."/>
            <person name="Barry K."/>
            <person name="LaButti K."/>
            <person name="Viragh M."/>
            <person name="Koriabine M."/>
            <person name="Yan M."/>
            <person name="Riley R."/>
            <person name="Champramary S."/>
            <person name="Plett K.L."/>
            <person name="Tsai I.J."/>
            <person name="Slot J."/>
            <person name="Sipos G."/>
            <person name="Plett J."/>
            <person name="Nagy L.G."/>
            <person name="Grigoriev I.V."/>
        </authorList>
    </citation>
    <scope>NUCLEOTIDE SEQUENCE</scope>
    <source>
        <strain evidence="2">FPL87.14</strain>
    </source>
</reference>
<dbReference type="AlphaFoldDB" id="A0AA39KDN5"/>
<evidence type="ECO:0000256" key="1">
    <source>
        <dbReference type="SAM" id="Phobius"/>
    </source>
</evidence>
<comment type="caution">
    <text evidence="2">The sequence shown here is derived from an EMBL/GenBank/DDBJ whole genome shotgun (WGS) entry which is preliminary data.</text>
</comment>
<feature type="transmembrane region" description="Helical" evidence="1">
    <location>
        <begin position="134"/>
        <end position="164"/>
    </location>
</feature>
<feature type="transmembrane region" description="Helical" evidence="1">
    <location>
        <begin position="101"/>
        <end position="122"/>
    </location>
</feature>
<evidence type="ECO:0000313" key="2">
    <source>
        <dbReference type="EMBL" id="KAK0456868.1"/>
    </source>
</evidence>
<feature type="transmembrane region" description="Helical" evidence="1">
    <location>
        <begin position="238"/>
        <end position="259"/>
    </location>
</feature>
<accession>A0AA39KDN5</accession>